<evidence type="ECO:0000313" key="2">
    <source>
        <dbReference type="Proteomes" id="UP000030669"/>
    </source>
</evidence>
<dbReference type="OMA" id="WFCIEIP"/>
<accession>S7Q711</accession>
<gene>
    <name evidence="1" type="ORF">GLOTRDRAFT_16938</name>
</gene>
<dbReference type="HOGENOM" id="CLU_2782766_0_0_1"/>
<dbReference type="EMBL" id="KB469302">
    <property type="protein sequence ID" value="EPQ55223.1"/>
    <property type="molecule type" value="Genomic_DNA"/>
</dbReference>
<sequence length="70" mass="7983">VKRFIQSRTKEDQKPSERLHAIWLCIAVPSGGQRLLETGEEEILKMDLGDVPLVVVFTKFDLLITNAEME</sequence>
<dbReference type="AlphaFoldDB" id="S7Q711"/>
<proteinExistence type="predicted"/>
<feature type="non-terminal residue" evidence="1">
    <location>
        <position position="1"/>
    </location>
</feature>
<feature type="non-terminal residue" evidence="1">
    <location>
        <position position="70"/>
    </location>
</feature>
<dbReference type="OrthoDB" id="391988at2759"/>
<dbReference type="GeneID" id="19304923"/>
<dbReference type="Proteomes" id="UP000030669">
    <property type="component" value="Unassembled WGS sequence"/>
</dbReference>
<protein>
    <submittedName>
        <fullName evidence="1">Uncharacterized protein</fullName>
    </submittedName>
</protein>
<reference evidence="1 2" key="1">
    <citation type="journal article" date="2012" name="Science">
        <title>The Paleozoic origin of enzymatic lignin decomposition reconstructed from 31 fungal genomes.</title>
        <authorList>
            <person name="Floudas D."/>
            <person name="Binder M."/>
            <person name="Riley R."/>
            <person name="Barry K."/>
            <person name="Blanchette R.A."/>
            <person name="Henrissat B."/>
            <person name="Martinez A.T."/>
            <person name="Otillar R."/>
            <person name="Spatafora J.W."/>
            <person name="Yadav J.S."/>
            <person name="Aerts A."/>
            <person name="Benoit I."/>
            <person name="Boyd A."/>
            <person name="Carlson A."/>
            <person name="Copeland A."/>
            <person name="Coutinho P.M."/>
            <person name="de Vries R.P."/>
            <person name="Ferreira P."/>
            <person name="Findley K."/>
            <person name="Foster B."/>
            <person name="Gaskell J."/>
            <person name="Glotzer D."/>
            <person name="Gorecki P."/>
            <person name="Heitman J."/>
            <person name="Hesse C."/>
            <person name="Hori C."/>
            <person name="Igarashi K."/>
            <person name="Jurgens J.A."/>
            <person name="Kallen N."/>
            <person name="Kersten P."/>
            <person name="Kohler A."/>
            <person name="Kuees U."/>
            <person name="Kumar T.K.A."/>
            <person name="Kuo A."/>
            <person name="LaButti K."/>
            <person name="Larrondo L.F."/>
            <person name="Lindquist E."/>
            <person name="Ling A."/>
            <person name="Lombard V."/>
            <person name="Lucas S."/>
            <person name="Lundell T."/>
            <person name="Martin R."/>
            <person name="McLaughlin D.J."/>
            <person name="Morgenstern I."/>
            <person name="Morin E."/>
            <person name="Murat C."/>
            <person name="Nagy L.G."/>
            <person name="Nolan M."/>
            <person name="Ohm R.A."/>
            <person name="Patyshakuliyeva A."/>
            <person name="Rokas A."/>
            <person name="Ruiz-Duenas F.J."/>
            <person name="Sabat G."/>
            <person name="Salamov A."/>
            <person name="Samejima M."/>
            <person name="Schmutz J."/>
            <person name="Slot J.C."/>
            <person name="St John F."/>
            <person name="Stenlid J."/>
            <person name="Sun H."/>
            <person name="Sun S."/>
            <person name="Syed K."/>
            <person name="Tsang A."/>
            <person name="Wiebenga A."/>
            <person name="Young D."/>
            <person name="Pisabarro A."/>
            <person name="Eastwood D.C."/>
            <person name="Martin F."/>
            <person name="Cullen D."/>
            <person name="Grigoriev I.V."/>
            <person name="Hibbett D.S."/>
        </authorList>
    </citation>
    <scope>NUCLEOTIDE SEQUENCE [LARGE SCALE GENOMIC DNA]</scope>
    <source>
        <strain evidence="1 2">ATCC 11539</strain>
    </source>
</reference>
<keyword evidence="2" id="KW-1185">Reference proteome</keyword>
<evidence type="ECO:0000313" key="1">
    <source>
        <dbReference type="EMBL" id="EPQ55223.1"/>
    </source>
</evidence>
<dbReference type="RefSeq" id="XP_007866069.1">
    <property type="nucleotide sequence ID" value="XM_007867878.1"/>
</dbReference>
<dbReference type="KEGG" id="gtr:GLOTRDRAFT_16938"/>
<name>S7Q711_GLOTA</name>
<organism evidence="1 2">
    <name type="scientific">Gloeophyllum trabeum (strain ATCC 11539 / FP-39264 / Madison 617)</name>
    <name type="common">Brown rot fungus</name>
    <dbReference type="NCBI Taxonomy" id="670483"/>
    <lineage>
        <taxon>Eukaryota</taxon>
        <taxon>Fungi</taxon>
        <taxon>Dikarya</taxon>
        <taxon>Basidiomycota</taxon>
        <taxon>Agaricomycotina</taxon>
        <taxon>Agaricomycetes</taxon>
        <taxon>Gloeophyllales</taxon>
        <taxon>Gloeophyllaceae</taxon>
        <taxon>Gloeophyllum</taxon>
    </lineage>
</organism>